<dbReference type="OrthoDB" id="24360at2"/>
<evidence type="ECO:0008006" key="4">
    <source>
        <dbReference type="Google" id="ProtNLM"/>
    </source>
</evidence>
<accession>A0A1T4VSK4</accession>
<sequence>MPKPQHVHYFRLDILTPVHIGSGELLDPSQYLLLGDGERQGYIYYRLDLDSWIEYPENKKKLAEWLDAGKWEEIRRKIQHETRKAPDNYASFHMSCSADGTSEVDNYFKKINEGKELGNYCISEALHSGLAHDFLVPGSSLKGALSTIIEANLPHCSPANFKILMHGLSVSDCVFPVEAGQIFTAESYSPNRKTQSKYSPMGVCEALAGEISSGTKAFSSYGRICLEEKDKTGAWNPRIEKGRVQIDISTLFKKCREFSLVRYKHERDTFYTKDKASAVGDSLKRIDPLLDKLGEKDALLRIGQHSHKESFEPQTPPSEWGTSRGLANKRYPFGWVRLQLCEKDEYTKWVELQNAREKQARQADAERRDRLEVETQKREQKEAERLAEEEKERQHQEMLAQLPDEERELRELEELQFEESSIENKVWLRIKNDGYASEEDTRRAAQILWDYWVRVESGGGNRKTSGKISKKQKPKLKKIKEILGKN</sequence>
<name>A0A1T4VSK4_9BACT</name>
<evidence type="ECO:0000313" key="2">
    <source>
        <dbReference type="EMBL" id="SKA67899.1"/>
    </source>
</evidence>
<dbReference type="AlphaFoldDB" id="A0A1T4VSK4"/>
<dbReference type="Proteomes" id="UP000189733">
    <property type="component" value="Unassembled WGS sequence"/>
</dbReference>
<feature type="region of interest" description="Disordered" evidence="1">
    <location>
        <begin position="357"/>
        <end position="395"/>
    </location>
</feature>
<reference evidence="2 3" key="1">
    <citation type="submission" date="2017-02" db="EMBL/GenBank/DDBJ databases">
        <authorList>
            <person name="Peterson S.W."/>
        </authorList>
    </citation>
    <scope>NUCLEOTIDE SEQUENCE [LARGE SCALE GENOMIC DNA]</scope>
    <source>
        <strain evidence="2 3">DSM 18034</strain>
    </source>
</reference>
<protein>
    <recommendedName>
        <fullName evidence="4">CRISPR type III A-associated protein Csm5</fullName>
    </recommendedName>
</protein>
<proteinExistence type="predicted"/>
<organism evidence="2 3">
    <name type="scientific">Desulfobaculum bizertense DSM 18034</name>
    <dbReference type="NCBI Taxonomy" id="1121442"/>
    <lineage>
        <taxon>Bacteria</taxon>
        <taxon>Pseudomonadati</taxon>
        <taxon>Thermodesulfobacteriota</taxon>
        <taxon>Desulfovibrionia</taxon>
        <taxon>Desulfovibrionales</taxon>
        <taxon>Desulfovibrionaceae</taxon>
        <taxon>Desulfobaculum</taxon>
    </lineage>
</organism>
<keyword evidence="3" id="KW-1185">Reference proteome</keyword>
<gene>
    <name evidence="2" type="ORF">SAMN02745702_00912</name>
</gene>
<evidence type="ECO:0000313" key="3">
    <source>
        <dbReference type="Proteomes" id="UP000189733"/>
    </source>
</evidence>
<dbReference type="RefSeq" id="WP_078684215.1">
    <property type="nucleotide sequence ID" value="NZ_FUYA01000002.1"/>
</dbReference>
<dbReference type="EMBL" id="FUYA01000002">
    <property type="protein sequence ID" value="SKA67899.1"/>
    <property type="molecule type" value="Genomic_DNA"/>
</dbReference>
<evidence type="ECO:0000256" key="1">
    <source>
        <dbReference type="SAM" id="MobiDB-lite"/>
    </source>
</evidence>
<dbReference type="STRING" id="1121442.SAMN02745702_00912"/>